<dbReference type="HAMAP" id="MF_00004">
    <property type="entry name" value="Aden_phosphoribosyltr"/>
    <property type="match status" value="1"/>
</dbReference>
<dbReference type="SUPFAM" id="SSF53271">
    <property type="entry name" value="PRTase-like"/>
    <property type="match status" value="1"/>
</dbReference>
<evidence type="ECO:0000256" key="10">
    <source>
        <dbReference type="ARBA" id="ARBA00022726"/>
    </source>
</evidence>
<gene>
    <name evidence="11" type="primary">apt</name>
    <name evidence="13" type="ORF">C4F50_06445</name>
</gene>
<dbReference type="EC" id="2.4.2.7" evidence="6 11"/>
<comment type="subunit">
    <text evidence="11">Homodimer.</text>
</comment>
<evidence type="ECO:0000256" key="6">
    <source>
        <dbReference type="ARBA" id="ARBA00011893"/>
    </source>
</evidence>
<dbReference type="Pfam" id="PF00156">
    <property type="entry name" value="Pribosyltran"/>
    <property type="match status" value="1"/>
</dbReference>
<sequence>MKIENYVRDIQGFPKEGILFKDITPLLNNPEARKKCLSILVKSLNGQKIDKVVGAESRGFFFGMLLAQELNAGFVPVRKPKKLPHETISASYELEYGTDTLEMHKDAIQKGNRVLIHDDVLATGGTAKAVCDLVTELGGEIVQCNFLMELSFLNGREKIKDNPIFVAITY</sequence>
<dbReference type="Gene3D" id="3.40.50.2020">
    <property type="match status" value="1"/>
</dbReference>
<keyword evidence="14" id="KW-1185">Reference proteome</keyword>
<dbReference type="CDD" id="cd06223">
    <property type="entry name" value="PRTases_typeI"/>
    <property type="match status" value="1"/>
</dbReference>
<keyword evidence="9 11" id="KW-0808">Transferase</keyword>
<name>A0ABR9TH44_9FLAO</name>
<dbReference type="PANTHER" id="PTHR32315:SF3">
    <property type="entry name" value="ADENINE PHOSPHORIBOSYLTRANSFERASE"/>
    <property type="match status" value="1"/>
</dbReference>
<evidence type="ECO:0000256" key="2">
    <source>
        <dbReference type="ARBA" id="ARBA00003968"/>
    </source>
</evidence>
<evidence type="ECO:0000259" key="12">
    <source>
        <dbReference type="Pfam" id="PF00156"/>
    </source>
</evidence>
<feature type="domain" description="Phosphoribosyltransferase" evidence="12">
    <location>
        <begin position="26"/>
        <end position="148"/>
    </location>
</feature>
<dbReference type="GO" id="GO:0003999">
    <property type="term" value="F:adenine phosphoribosyltransferase activity"/>
    <property type="evidence" value="ECO:0007669"/>
    <property type="project" value="UniProtKB-EC"/>
</dbReference>
<comment type="pathway">
    <text evidence="4 11">Purine metabolism; AMP biosynthesis via salvage pathway; AMP from adenine: step 1/1.</text>
</comment>
<protein>
    <recommendedName>
        <fullName evidence="6 11">Adenine phosphoribosyltransferase</fullName>
        <shortName evidence="11">APRT</shortName>
        <ecNumber evidence="6 11">2.4.2.7</ecNumber>
    </recommendedName>
</protein>
<evidence type="ECO:0000256" key="8">
    <source>
        <dbReference type="ARBA" id="ARBA00022676"/>
    </source>
</evidence>
<organism evidence="13 14">
    <name type="scientific">Flavobacterium hungaricum</name>
    <dbReference type="NCBI Taxonomy" id="2082725"/>
    <lineage>
        <taxon>Bacteria</taxon>
        <taxon>Pseudomonadati</taxon>
        <taxon>Bacteroidota</taxon>
        <taxon>Flavobacteriia</taxon>
        <taxon>Flavobacteriales</taxon>
        <taxon>Flavobacteriaceae</taxon>
        <taxon>Flavobacterium</taxon>
    </lineage>
</organism>
<evidence type="ECO:0000256" key="5">
    <source>
        <dbReference type="ARBA" id="ARBA00008391"/>
    </source>
</evidence>
<keyword evidence="7 11" id="KW-0963">Cytoplasm</keyword>
<evidence type="ECO:0000256" key="7">
    <source>
        <dbReference type="ARBA" id="ARBA00022490"/>
    </source>
</evidence>
<dbReference type="NCBIfam" id="NF002634">
    <property type="entry name" value="PRK02304.1-3"/>
    <property type="match status" value="1"/>
</dbReference>
<keyword evidence="8 11" id="KW-0328">Glycosyltransferase</keyword>
<dbReference type="InterPro" id="IPR000836">
    <property type="entry name" value="PRTase_dom"/>
</dbReference>
<evidence type="ECO:0000313" key="13">
    <source>
        <dbReference type="EMBL" id="MBE8724585.1"/>
    </source>
</evidence>
<evidence type="ECO:0000256" key="9">
    <source>
        <dbReference type="ARBA" id="ARBA00022679"/>
    </source>
</evidence>
<dbReference type="EMBL" id="PRDM01000001">
    <property type="protein sequence ID" value="MBE8724585.1"/>
    <property type="molecule type" value="Genomic_DNA"/>
</dbReference>
<proteinExistence type="inferred from homology"/>
<dbReference type="PANTHER" id="PTHR32315">
    <property type="entry name" value="ADENINE PHOSPHORIBOSYLTRANSFERASE"/>
    <property type="match status" value="1"/>
</dbReference>
<evidence type="ECO:0000256" key="11">
    <source>
        <dbReference type="HAMAP-Rule" id="MF_00004"/>
    </source>
</evidence>
<comment type="catalytic activity">
    <reaction evidence="1 11">
        <text>AMP + diphosphate = 5-phospho-alpha-D-ribose 1-diphosphate + adenine</text>
        <dbReference type="Rhea" id="RHEA:16609"/>
        <dbReference type="ChEBI" id="CHEBI:16708"/>
        <dbReference type="ChEBI" id="CHEBI:33019"/>
        <dbReference type="ChEBI" id="CHEBI:58017"/>
        <dbReference type="ChEBI" id="CHEBI:456215"/>
        <dbReference type="EC" id="2.4.2.7"/>
    </reaction>
</comment>
<dbReference type="RefSeq" id="WP_193845565.1">
    <property type="nucleotide sequence ID" value="NZ_PRDM01000001.1"/>
</dbReference>
<dbReference type="NCBIfam" id="TIGR01090">
    <property type="entry name" value="apt"/>
    <property type="match status" value="1"/>
</dbReference>
<dbReference type="Proteomes" id="UP000640614">
    <property type="component" value="Unassembled WGS sequence"/>
</dbReference>
<dbReference type="InterPro" id="IPR029057">
    <property type="entry name" value="PRTase-like"/>
</dbReference>
<dbReference type="NCBIfam" id="NF002636">
    <property type="entry name" value="PRK02304.1-5"/>
    <property type="match status" value="1"/>
</dbReference>
<evidence type="ECO:0000313" key="14">
    <source>
        <dbReference type="Proteomes" id="UP000640614"/>
    </source>
</evidence>
<dbReference type="InterPro" id="IPR005764">
    <property type="entry name" value="Ade_phspho_trans"/>
</dbReference>
<evidence type="ECO:0000256" key="1">
    <source>
        <dbReference type="ARBA" id="ARBA00000868"/>
    </source>
</evidence>
<comment type="subcellular location">
    <subcellularLocation>
        <location evidence="3 11">Cytoplasm</location>
    </subcellularLocation>
</comment>
<comment type="similarity">
    <text evidence="5 11">Belongs to the purine/pyrimidine phosphoribosyltransferase family.</text>
</comment>
<keyword evidence="10 11" id="KW-0660">Purine salvage</keyword>
<evidence type="ECO:0000256" key="4">
    <source>
        <dbReference type="ARBA" id="ARBA00004659"/>
    </source>
</evidence>
<dbReference type="InterPro" id="IPR050054">
    <property type="entry name" value="UPRTase/APRTase"/>
</dbReference>
<comment type="caution">
    <text evidence="13">The sequence shown here is derived from an EMBL/GenBank/DDBJ whole genome shotgun (WGS) entry which is preliminary data.</text>
</comment>
<accession>A0ABR9TH44</accession>
<reference evidence="13 14" key="1">
    <citation type="submission" date="2018-07" db="EMBL/GenBank/DDBJ databases">
        <title>Genome assembly of strain KB82.</title>
        <authorList>
            <person name="Kukolya J."/>
            <person name="Horvath B."/>
            <person name="Nagy I."/>
            <person name="Toth A."/>
        </authorList>
    </citation>
    <scope>NUCLEOTIDE SEQUENCE [LARGE SCALE GENOMIC DNA]</scope>
    <source>
        <strain evidence="13 14">Kb82</strain>
    </source>
</reference>
<comment type="function">
    <text evidence="2 11">Catalyzes a salvage reaction resulting in the formation of AMP, that is energically less costly than de novo synthesis.</text>
</comment>
<evidence type="ECO:0000256" key="3">
    <source>
        <dbReference type="ARBA" id="ARBA00004496"/>
    </source>
</evidence>